<dbReference type="InterPro" id="IPR002737">
    <property type="entry name" value="MEMO1_fam"/>
</dbReference>
<evidence type="ECO:0000313" key="3">
    <source>
        <dbReference type="EMBL" id="BEG99897.1"/>
    </source>
</evidence>
<proteinExistence type="inferred from homology"/>
<dbReference type="EMBL" id="AP028055">
    <property type="protein sequence ID" value="BEG99897.1"/>
    <property type="molecule type" value="Genomic_DNA"/>
</dbReference>
<sequence>MSDKHSAYDRQPAVAGQFYPGSAEKLQYELNILFAEAAPKEYRNVRAIITPHAGYVFSGIVAASAFNQIDASANYQHVFIIGSSHRAYFEGASIYCDGDFLMPYGKEVVDTELGKKLVELHPDIFTADRQPHLSEHSIEVQLPFLHHVLKGNYKIVPILLGTAEPAICQRIALALKPYLNGENLFVISTDFSHYPGYENARSVDLLTERAIISNNPKHLLEVLAENAHKHIPHLATSLCGWPSVLTLLYMTEDNRSLLYQGVKYNNSGDAAMFGDRSQVVGYWAIAVTETKASKEDFSLTDEEKQRLLHEARGAIEKLFRKVDRPPLDIVECSSGLKAHCGAFVSLHKKDGSLRGCIGQLTADRPLIQTVRDKAVWAAIYDSRFPPLKEEELEDIVIEISALSPLRQIADISEIELGVHGIYLVKGFYSGVFLPQVATETGWDKETFLGHCARDKAGIGWEGWKDAEIYIFTATVFGESE</sequence>
<dbReference type="RefSeq" id="WP_353330788.1">
    <property type="nucleotide sequence ID" value="NZ_AP028055.1"/>
</dbReference>
<dbReference type="InterPro" id="IPR023473">
    <property type="entry name" value="AMMECR1"/>
</dbReference>
<dbReference type="InterPro" id="IPR027623">
    <property type="entry name" value="AmmeMemoSam_A"/>
</dbReference>
<dbReference type="NCBIfam" id="TIGR04336">
    <property type="entry name" value="AmmeMemoSam_B"/>
    <property type="match status" value="1"/>
</dbReference>
<dbReference type="NCBIfam" id="TIGR04335">
    <property type="entry name" value="AmmeMemoSam_A"/>
    <property type="match status" value="1"/>
</dbReference>
<evidence type="ECO:0000313" key="4">
    <source>
        <dbReference type="Proteomes" id="UP001496674"/>
    </source>
</evidence>
<reference evidence="3 4" key="1">
    <citation type="submission" date="2023-04" db="EMBL/GenBank/DDBJ databases">
        <title>Draft genome sequence of acteroides sedimenti strain YN3PY1.</title>
        <authorList>
            <person name="Yoshida N."/>
        </authorList>
    </citation>
    <scope>NUCLEOTIDE SEQUENCE [LARGE SCALE GENOMIC DNA]</scope>
    <source>
        <strain evidence="3 4">YN3PY1</strain>
    </source>
</reference>
<dbReference type="Gene3D" id="3.40.830.10">
    <property type="entry name" value="LigB-like"/>
    <property type="match status" value="1"/>
</dbReference>
<dbReference type="NCBIfam" id="TIGR00296">
    <property type="entry name" value="TIGR00296 family protein"/>
    <property type="match status" value="1"/>
</dbReference>
<dbReference type="PROSITE" id="PS51112">
    <property type="entry name" value="AMMECR1"/>
    <property type="match status" value="1"/>
</dbReference>
<name>A0ABN6Z5V5_9BACE</name>
<evidence type="ECO:0000259" key="2">
    <source>
        <dbReference type="PROSITE" id="PS51112"/>
    </source>
</evidence>
<dbReference type="CDD" id="cd07361">
    <property type="entry name" value="MEMO_like"/>
    <property type="match status" value="1"/>
</dbReference>
<feature type="domain" description="AMMECR1" evidence="2">
    <location>
        <begin position="302"/>
        <end position="480"/>
    </location>
</feature>
<organism evidence="3 4">
    <name type="scientific">Bacteroides sedimenti</name>
    <dbReference type="NCBI Taxonomy" id="2136147"/>
    <lineage>
        <taxon>Bacteria</taxon>
        <taxon>Pseudomonadati</taxon>
        <taxon>Bacteroidota</taxon>
        <taxon>Bacteroidia</taxon>
        <taxon>Bacteroidales</taxon>
        <taxon>Bacteroidaceae</taxon>
        <taxon>Bacteroides</taxon>
    </lineage>
</organism>
<keyword evidence="4" id="KW-1185">Reference proteome</keyword>
<dbReference type="Proteomes" id="UP001496674">
    <property type="component" value="Chromosome"/>
</dbReference>
<protein>
    <submittedName>
        <fullName evidence="3">MEMO1 family protein</fullName>
    </submittedName>
</protein>
<dbReference type="Gene3D" id="3.30.700.20">
    <property type="entry name" value="Hypothetical protein ph0010, domain 1"/>
    <property type="match status" value="1"/>
</dbReference>
<accession>A0ABN6Z5V5</accession>
<dbReference type="Gene3D" id="3.30.1490.150">
    <property type="entry name" value="Hypothetical protein ph0010, domain 2"/>
    <property type="match status" value="1"/>
</dbReference>
<gene>
    <name evidence="3" type="ORF">BSYN_21620</name>
</gene>
<dbReference type="InterPro" id="IPR036071">
    <property type="entry name" value="AMMECR1_dom_sf"/>
</dbReference>
<comment type="similarity">
    <text evidence="1">Belongs to the MEMO1 family.</text>
</comment>
<dbReference type="SUPFAM" id="SSF143447">
    <property type="entry name" value="AMMECR1-like"/>
    <property type="match status" value="1"/>
</dbReference>
<dbReference type="InterPro" id="IPR002733">
    <property type="entry name" value="AMMECR1_domain"/>
</dbReference>
<dbReference type="PANTHER" id="PTHR11060:SF0">
    <property type="entry name" value="PROTEIN MEMO1"/>
    <property type="match status" value="1"/>
</dbReference>
<evidence type="ECO:0000256" key="1">
    <source>
        <dbReference type="ARBA" id="ARBA00006315"/>
    </source>
</evidence>
<dbReference type="InterPro" id="IPR027485">
    <property type="entry name" value="AMMECR1_N"/>
</dbReference>
<dbReference type="PANTHER" id="PTHR11060">
    <property type="entry name" value="PROTEIN MEMO1"/>
    <property type="match status" value="1"/>
</dbReference>
<dbReference type="Pfam" id="PF01871">
    <property type="entry name" value="AMMECR1"/>
    <property type="match status" value="1"/>
</dbReference>
<dbReference type="Pfam" id="PF01875">
    <property type="entry name" value="Memo"/>
    <property type="match status" value="1"/>
</dbReference>